<keyword evidence="1" id="KW-0378">Hydrolase</keyword>
<keyword evidence="1" id="KW-0540">Nuclease</keyword>
<dbReference type="InterPro" id="IPR043502">
    <property type="entry name" value="DNA/RNA_pol_sf"/>
</dbReference>
<sequence length="67" mass="7687">MIKAFQDGRDIYATIASEAFNVPYEECLEFHPETHQYQKEGKKRRGEAKIIVLGRLTRLCPSQSICA</sequence>
<proteinExistence type="predicted"/>
<dbReference type="GO" id="GO:0004527">
    <property type="term" value="F:exonuclease activity"/>
    <property type="evidence" value="ECO:0007669"/>
    <property type="project" value="UniProtKB-KW"/>
</dbReference>
<dbReference type="Gene3D" id="1.10.150.20">
    <property type="entry name" value="5' to 3' exonuclease, C-terminal subdomain"/>
    <property type="match status" value="1"/>
</dbReference>
<reference evidence="1" key="1">
    <citation type="journal article" date="2021" name="Proc. Natl. Acad. Sci. U.S.A.">
        <title>A Catalog of Tens of Thousands of Viruses from Human Metagenomes Reveals Hidden Associations with Chronic Diseases.</title>
        <authorList>
            <person name="Tisza M.J."/>
            <person name="Buck C.B."/>
        </authorList>
    </citation>
    <scope>NUCLEOTIDE SEQUENCE</scope>
    <source>
        <strain evidence="1">CtX5W26</strain>
    </source>
</reference>
<evidence type="ECO:0000313" key="1">
    <source>
        <dbReference type="EMBL" id="DAF92884.1"/>
    </source>
</evidence>
<dbReference type="EMBL" id="BK016076">
    <property type="protein sequence ID" value="DAF92884.1"/>
    <property type="molecule type" value="Genomic_DNA"/>
</dbReference>
<dbReference type="SUPFAM" id="SSF56672">
    <property type="entry name" value="DNA/RNA polymerases"/>
    <property type="match status" value="1"/>
</dbReference>
<protein>
    <submittedName>
        <fullName evidence="1">Bifunctional 3'-5' exonuclease/DNA polymerase</fullName>
    </submittedName>
</protein>
<keyword evidence="1" id="KW-0269">Exonuclease</keyword>
<name>A0A8S5UEL7_9CAUD</name>
<organism evidence="1">
    <name type="scientific">Siphoviridae sp. ctX5W26</name>
    <dbReference type="NCBI Taxonomy" id="2825540"/>
    <lineage>
        <taxon>Viruses</taxon>
        <taxon>Duplodnaviria</taxon>
        <taxon>Heunggongvirae</taxon>
        <taxon>Uroviricota</taxon>
        <taxon>Caudoviricetes</taxon>
    </lineage>
</organism>
<accession>A0A8S5UEL7</accession>